<dbReference type="PANTHER" id="PTHR30023">
    <property type="entry name" value="D-ALANYL-D-ALANINE CARBOXYPEPTIDASE"/>
    <property type="match status" value="1"/>
</dbReference>
<dbReference type="SUPFAM" id="SSF56601">
    <property type="entry name" value="beta-lactamase/transpeptidase-like"/>
    <property type="match status" value="1"/>
</dbReference>
<evidence type="ECO:0000313" key="3">
    <source>
        <dbReference type="EMBL" id="PEN14769.1"/>
    </source>
</evidence>
<dbReference type="NCBIfam" id="TIGR00666">
    <property type="entry name" value="PBP4"/>
    <property type="match status" value="1"/>
</dbReference>
<dbReference type="PRINTS" id="PR00922">
    <property type="entry name" value="DADACBPTASE3"/>
</dbReference>
<organism evidence="3 4">
    <name type="scientific">Longibacter salinarum</name>
    <dbReference type="NCBI Taxonomy" id="1850348"/>
    <lineage>
        <taxon>Bacteria</taxon>
        <taxon>Pseudomonadati</taxon>
        <taxon>Rhodothermota</taxon>
        <taxon>Rhodothermia</taxon>
        <taxon>Rhodothermales</taxon>
        <taxon>Salisaetaceae</taxon>
        <taxon>Longibacter</taxon>
    </lineage>
</organism>
<dbReference type="Gene3D" id="3.50.80.20">
    <property type="entry name" value="D-Ala-D-Ala carboxypeptidase C, peptidase S13"/>
    <property type="match status" value="1"/>
</dbReference>
<proteinExistence type="inferred from homology"/>
<keyword evidence="2" id="KW-0378">Hydrolase</keyword>
<dbReference type="OrthoDB" id="9802627at2"/>
<dbReference type="EMBL" id="PDEQ01000001">
    <property type="protein sequence ID" value="PEN14769.1"/>
    <property type="molecule type" value="Genomic_DNA"/>
</dbReference>
<keyword evidence="3" id="KW-0645">Protease</keyword>
<dbReference type="GO" id="GO:0000270">
    <property type="term" value="P:peptidoglycan metabolic process"/>
    <property type="evidence" value="ECO:0007669"/>
    <property type="project" value="TreeGrafter"/>
</dbReference>
<comment type="similarity">
    <text evidence="1">Belongs to the peptidase S13 family.</text>
</comment>
<dbReference type="Pfam" id="PF02113">
    <property type="entry name" value="Peptidase_S13"/>
    <property type="match status" value="1"/>
</dbReference>
<comment type="caution">
    <text evidence="3">The sequence shown here is derived from an EMBL/GenBank/DDBJ whole genome shotgun (WGS) entry which is preliminary data.</text>
</comment>
<accession>A0A2A8D1C9</accession>
<evidence type="ECO:0000256" key="2">
    <source>
        <dbReference type="ARBA" id="ARBA00022801"/>
    </source>
</evidence>
<dbReference type="Proteomes" id="UP000220102">
    <property type="component" value="Unassembled WGS sequence"/>
</dbReference>
<protein>
    <submittedName>
        <fullName evidence="3">D-alanyl-D-alanine carboxypeptidase/D-alanyl-D-alanine-endopeptidase</fullName>
    </submittedName>
</protein>
<keyword evidence="3" id="KW-0121">Carboxypeptidase</keyword>
<dbReference type="PANTHER" id="PTHR30023:SF0">
    <property type="entry name" value="PENICILLIN-SENSITIVE CARBOXYPEPTIDASE A"/>
    <property type="match status" value="1"/>
</dbReference>
<dbReference type="AlphaFoldDB" id="A0A2A8D1C9"/>
<gene>
    <name evidence="3" type="primary">dacB</name>
    <name evidence="3" type="ORF">CRI94_00275</name>
</gene>
<dbReference type="GO" id="GO:0006508">
    <property type="term" value="P:proteolysis"/>
    <property type="evidence" value="ECO:0007669"/>
    <property type="project" value="InterPro"/>
</dbReference>
<sequence length="545" mass="58703">MYVHFETLLDAVRLKLRPHNISFFSIFQTVERRIFLSLASPPSVVRALTVVILGFVASSVLPATAQPAFVEGKASASIQSAVDAALGDNSLSGSHWGITVAEANSGSVLFSRNGATNATPASNMKLFTAATALDRLGPDFRYTTTVYRGGPVEDGVLHGPLIVRGSGDPSIGDANPDPTHVFRAWADSLRAAGIQRINGDIVGDDDVFDDESLGKGWSWDDTPFYYAAQISGLSYHRNVIDLSVRGQRKNMPATLEWAPMNTNYVTIVNQTVTTEPGSEKDENYRRLHGTNTIHVGTTVPAGRLEREELTVDNPTLYFAHVLREVLIDEGIAVSGSPVDVDDMPLPPDYTSSSVVSVASHASPPMSELVAVINEDSDNLYAEHVLRTLAVHAAPDTNGLEPGSAEKGAFVIKSVAAEAGVDTSRIAVADGSGLSRHNLVSPEATITMLHYMWNHPDRARRRAFVESLPLGGRDGTLEYRFRGNASAGRNVRAKTGTLSNVSALSGYVSSSDGTPLVFSIYCMNHTTKGYRIRRAQDRIVNALARL</sequence>
<dbReference type="GO" id="GO:0004185">
    <property type="term" value="F:serine-type carboxypeptidase activity"/>
    <property type="evidence" value="ECO:0007669"/>
    <property type="project" value="InterPro"/>
</dbReference>
<dbReference type="InterPro" id="IPR000667">
    <property type="entry name" value="Peptidase_S13"/>
</dbReference>
<dbReference type="InterPro" id="IPR012338">
    <property type="entry name" value="Beta-lactam/transpept-like"/>
</dbReference>
<name>A0A2A8D1C9_9BACT</name>
<keyword evidence="4" id="KW-1185">Reference proteome</keyword>
<evidence type="ECO:0000313" key="4">
    <source>
        <dbReference type="Proteomes" id="UP000220102"/>
    </source>
</evidence>
<evidence type="ECO:0000256" key="1">
    <source>
        <dbReference type="ARBA" id="ARBA00006096"/>
    </source>
</evidence>
<dbReference type="Gene3D" id="3.40.710.10">
    <property type="entry name" value="DD-peptidase/beta-lactamase superfamily"/>
    <property type="match status" value="2"/>
</dbReference>
<reference evidence="3 4" key="1">
    <citation type="submission" date="2017-10" db="EMBL/GenBank/DDBJ databases">
        <title>Draft genome of Longibacter Salinarum.</title>
        <authorList>
            <person name="Goh K.M."/>
            <person name="Shamsir M.S."/>
            <person name="Lim S.W."/>
        </authorList>
    </citation>
    <scope>NUCLEOTIDE SEQUENCE [LARGE SCALE GENOMIC DNA]</scope>
    <source>
        <strain evidence="3 4">KCTC 52045</strain>
    </source>
</reference>